<evidence type="ECO:0000256" key="3">
    <source>
        <dbReference type="SAM" id="MobiDB-lite"/>
    </source>
</evidence>
<feature type="region of interest" description="Disordered" evidence="3">
    <location>
        <begin position="1"/>
        <end position="27"/>
    </location>
</feature>
<dbReference type="InterPro" id="IPR001611">
    <property type="entry name" value="Leu-rich_rpt"/>
</dbReference>
<evidence type="ECO:0000313" key="5">
    <source>
        <dbReference type="Proteomes" id="UP001374579"/>
    </source>
</evidence>
<organism evidence="4 5">
    <name type="scientific">Littorina saxatilis</name>
    <dbReference type="NCBI Taxonomy" id="31220"/>
    <lineage>
        <taxon>Eukaryota</taxon>
        <taxon>Metazoa</taxon>
        <taxon>Spiralia</taxon>
        <taxon>Lophotrochozoa</taxon>
        <taxon>Mollusca</taxon>
        <taxon>Gastropoda</taxon>
        <taxon>Caenogastropoda</taxon>
        <taxon>Littorinimorpha</taxon>
        <taxon>Littorinoidea</taxon>
        <taxon>Littorinidae</taxon>
        <taxon>Littorina</taxon>
    </lineage>
</organism>
<feature type="compositionally biased region" description="Polar residues" evidence="3">
    <location>
        <begin position="162"/>
        <end position="172"/>
    </location>
</feature>
<dbReference type="InterPro" id="IPR029071">
    <property type="entry name" value="Ubiquitin-like_domsf"/>
</dbReference>
<dbReference type="Gene3D" id="3.80.10.10">
    <property type="entry name" value="Ribonuclease Inhibitor"/>
    <property type="match status" value="3"/>
</dbReference>
<evidence type="ECO:0000256" key="1">
    <source>
        <dbReference type="ARBA" id="ARBA00022614"/>
    </source>
</evidence>
<feature type="compositionally biased region" description="Polar residues" evidence="3">
    <location>
        <begin position="1"/>
        <end position="13"/>
    </location>
</feature>
<dbReference type="PANTHER" id="PTHR18849">
    <property type="entry name" value="LEUCINE RICH REPEAT PROTEIN"/>
    <property type="match status" value="1"/>
</dbReference>
<sequence>MAGQQSDLSSVPPKTNHLGATKSDTTRPGRSFVEAAWEKFHGEMAADDCLGIYMPKKGPAKITDSGHLILPWRVHLTDCGITVAGRHSDVAGMCCNVTELDLTHNDITSLEEVLHVIRCMPQLTFLNLTKNPLRASTVAMATHNISTTTEDTSGSPPACRCSNVTPSGTSPRASQREAVAHTSLALNNASVTSGQVRTEEVVENGNKVRHNFAADFEDGKTVTITTTTVITTVSTYRQSQEKNGAFESARPNAECAQGRTVTTTTTTTTTTVAASTSIASSNEDLASENLYSSKHNTMREPETDKEHVNKETKTEHSSFCTVNQLVLNDTGIAWKGIACLLRLFPNIEELHLSLNNYTSVDLPPDFVHPSLARLFFNGNPVNDWSHVRSLGLAFPNMKQLFLADTDISSLEDDVEHLAQAFPSLEMLSLNKSLLEGWEEVEQLRLFPTLTDVRVLGIPFLEEQGSSARRKQVVARLPNITKLNGSGVTEEEREDAERAFLRLYMDSEDKPERYFELEKVYGKLDPLANVSLSKYNVDVVMGERREHLEINVEQTVRDLKKSLADFAGLPTAKFVVYYRDVKADREPVKLKFPDKTLVSLRLSDEDEFIIEPKE</sequence>
<feature type="region of interest" description="Disordered" evidence="3">
    <location>
        <begin position="147"/>
        <end position="172"/>
    </location>
</feature>
<keyword evidence="5" id="KW-1185">Reference proteome</keyword>
<name>A0AAN9G9W5_9CAEN</name>
<dbReference type="SUPFAM" id="SSF52047">
    <property type="entry name" value="RNI-like"/>
    <property type="match status" value="1"/>
</dbReference>
<dbReference type="EMBL" id="JBAMIC010000011">
    <property type="protein sequence ID" value="KAK7099859.1"/>
    <property type="molecule type" value="Genomic_DNA"/>
</dbReference>
<dbReference type="InterPro" id="IPR032675">
    <property type="entry name" value="LRR_dom_sf"/>
</dbReference>
<dbReference type="SUPFAM" id="SSF54236">
    <property type="entry name" value="Ubiquitin-like"/>
    <property type="match status" value="1"/>
</dbReference>
<protein>
    <recommendedName>
        <fullName evidence="6">Tubulin-specific chaperone cofactor E-like protein</fullName>
    </recommendedName>
</protein>
<dbReference type="PANTHER" id="PTHR18849:SF0">
    <property type="entry name" value="CILIA- AND FLAGELLA-ASSOCIATED PROTEIN 410-RELATED"/>
    <property type="match status" value="1"/>
</dbReference>
<keyword evidence="2" id="KW-0677">Repeat</keyword>
<keyword evidence="1" id="KW-0433">Leucine-rich repeat</keyword>
<dbReference type="PROSITE" id="PS51450">
    <property type="entry name" value="LRR"/>
    <property type="match status" value="1"/>
</dbReference>
<evidence type="ECO:0000313" key="4">
    <source>
        <dbReference type="EMBL" id="KAK7099859.1"/>
    </source>
</evidence>
<comment type="caution">
    <text evidence="4">The sequence shown here is derived from an EMBL/GenBank/DDBJ whole genome shotgun (WGS) entry which is preliminary data.</text>
</comment>
<evidence type="ECO:0008006" key="6">
    <source>
        <dbReference type="Google" id="ProtNLM"/>
    </source>
</evidence>
<evidence type="ECO:0000256" key="2">
    <source>
        <dbReference type="ARBA" id="ARBA00022737"/>
    </source>
</evidence>
<dbReference type="AlphaFoldDB" id="A0AAN9G9W5"/>
<gene>
    <name evidence="4" type="ORF">V1264_022906</name>
</gene>
<dbReference type="Proteomes" id="UP001374579">
    <property type="component" value="Unassembled WGS sequence"/>
</dbReference>
<proteinExistence type="predicted"/>
<reference evidence="4 5" key="1">
    <citation type="submission" date="2024-02" db="EMBL/GenBank/DDBJ databases">
        <title>Chromosome-scale genome assembly of the rough periwinkle Littorina saxatilis.</title>
        <authorList>
            <person name="De Jode A."/>
            <person name="Faria R."/>
            <person name="Formenti G."/>
            <person name="Sims Y."/>
            <person name="Smith T.P."/>
            <person name="Tracey A."/>
            <person name="Wood J.M.D."/>
            <person name="Zagrodzka Z.B."/>
            <person name="Johannesson K."/>
            <person name="Butlin R.K."/>
            <person name="Leder E.H."/>
        </authorList>
    </citation>
    <scope>NUCLEOTIDE SEQUENCE [LARGE SCALE GENOMIC DNA]</scope>
    <source>
        <strain evidence="4">Snail1</strain>
        <tissue evidence="4">Muscle</tissue>
    </source>
</reference>
<accession>A0AAN9G9W5</accession>